<comment type="caution">
    <text evidence="4">The sequence shown here is derived from an EMBL/GenBank/DDBJ whole genome shotgun (WGS) entry which is preliminary data.</text>
</comment>
<dbReference type="Proteomes" id="UP000810292">
    <property type="component" value="Unassembled WGS sequence"/>
</dbReference>
<dbReference type="Gene3D" id="3.30.420.10">
    <property type="entry name" value="Ribonuclease H-like superfamily/Ribonuclease H"/>
    <property type="match status" value="1"/>
</dbReference>
<evidence type="ECO:0000256" key="1">
    <source>
        <dbReference type="ARBA" id="ARBA00025483"/>
    </source>
</evidence>
<dbReference type="FunFam" id="3.30.420.10:FF:000045">
    <property type="entry name" value="3'-5' exonuclease DinG"/>
    <property type="match status" value="1"/>
</dbReference>
<reference evidence="4" key="1">
    <citation type="submission" date="2020-10" db="EMBL/GenBank/DDBJ databases">
        <authorList>
            <person name="Gilroy R."/>
        </authorList>
    </citation>
    <scope>NUCLEOTIDE SEQUENCE</scope>
    <source>
        <strain evidence="4">14700</strain>
    </source>
</reference>
<dbReference type="InterPro" id="IPR036397">
    <property type="entry name" value="RNaseH_sf"/>
</dbReference>
<dbReference type="PANTHER" id="PTHR30231:SF42">
    <property type="entry name" value="EXONUCLEASE"/>
    <property type="match status" value="1"/>
</dbReference>
<dbReference type="GO" id="GO:0006259">
    <property type="term" value="P:DNA metabolic process"/>
    <property type="evidence" value="ECO:0007669"/>
    <property type="project" value="UniProtKB-ARBA"/>
</dbReference>
<dbReference type="SMART" id="SM00479">
    <property type="entry name" value="EXOIII"/>
    <property type="match status" value="1"/>
</dbReference>
<organism evidence="4 5">
    <name type="scientific">Candidatus Ornithospirochaeta stercoravium</name>
    <dbReference type="NCBI Taxonomy" id="2840897"/>
    <lineage>
        <taxon>Bacteria</taxon>
        <taxon>Pseudomonadati</taxon>
        <taxon>Spirochaetota</taxon>
        <taxon>Spirochaetia</taxon>
        <taxon>Spirochaetales</taxon>
        <taxon>Spirochaetaceae</taxon>
        <taxon>Spirochaetaceae incertae sedis</taxon>
        <taxon>Candidatus Ornithospirochaeta</taxon>
    </lineage>
</organism>
<evidence type="ECO:0000259" key="3">
    <source>
        <dbReference type="SMART" id="SM00479"/>
    </source>
</evidence>
<dbReference type="AlphaFoldDB" id="A0A9D9ICS1"/>
<dbReference type="InterPro" id="IPR012337">
    <property type="entry name" value="RNaseH-like_sf"/>
</dbReference>
<dbReference type="GO" id="GO:0003676">
    <property type="term" value="F:nucleic acid binding"/>
    <property type="evidence" value="ECO:0007669"/>
    <property type="project" value="InterPro"/>
</dbReference>
<evidence type="ECO:0000313" key="4">
    <source>
        <dbReference type="EMBL" id="MBO8469765.1"/>
    </source>
</evidence>
<dbReference type="GO" id="GO:0008408">
    <property type="term" value="F:3'-5' exonuclease activity"/>
    <property type="evidence" value="ECO:0007669"/>
    <property type="project" value="TreeGrafter"/>
</dbReference>
<feature type="domain" description="Exonuclease" evidence="3">
    <location>
        <begin position="2"/>
        <end position="167"/>
    </location>
</feature>
<evidence type="ECO:0000256" key="2">
    <source>
        <dbReference type="ARBA" id="ARBA00026073"/>
    </source>
</evidence>
<comment type="subunit">
    <text evidence="2">DNA polymerase III contains a core (composed of alpha, epsilon and theta chains) that associates with a tau subunit. This core dimerizes to form the POLIII' complex. PolIII' associates with the gamma complex (composed of gamma, delta, delta', psi and chi chains) and with the beta chain to form the complete DNA polymerase III complex.</text>
</comment>
<comment type="function">
    <text evidence="1">DNA polymerase III is a complex, multichain enzyme responsible for most of the replicative synthesis in bacteria. The epsilon subunit contain the editing function and is a proofreading 3'-5' exonuclease.</text>
</comment>
<gene>
    <name evidence="4" type="ORF">IAA72_08280</name>
</gene>
<reference evidence="4" key="2">
    <citation type="journal article" date="2021" name="PeerJ">
        <title>Extensive microbial diversity within the chicken gut microbiome revealed by metagenomics and culture.</title>
        <authorList>
            <person name="Gilroy R."/>
            <person name="Ravi A."/>
            <person name="Getino M."/>
            <person name="Pursley I."/>
            <person name="Horton D.L."/>
            <person name="Alikhan N.F."/>
            <person name="Baker D."/>
            <person name="Gharbi K."/>
            <person name="Hall N."/>
            <person name="Watson M."/>
            <person name="Adriaenssens E.M."/>
            <person name="Foster-Nyarko E."/>
            <person name="Jarju S."/>
            <person name="Secka A."/>
            <person name="Antonio M."/>
            <person name="Oren A."/>
            <person name="Chaudhuri R.R."/>
            <person name="La Ragione R."/>
            <person name="Hildebrand F."/>
            <person name="Pallen M.J."/>
        </authorList>
    </citation>
    <scope>NUCLEOTIDE SEQUENCE</scope>
    <source>
        <strain evidence="4">14700</strain>
    </source>
</reference>
<evidence type="ECO:0000313" key="5">
    <source>
        <dbReference type="Proteomes" id="UP000810292"/>
    </source>
</evidence>
<dbReference type="GO" id="GO:0005829">
    <property type="term" value="C:cytosol"/>
    <property type="evidence" value="ECO:0007669"/>
    <property type="project" value="TreeGrafter"/>
</dbReference>
<dbReference type="SUPFAM" id="SSF53098">
    <property type="entry name" value="Ribonuclease H-like"/>
    <property type="match status" value="1"/>
</dbReference>
<protein>
    <submittedName>
        <fullName evidence="4">3'-5' exoribonuclease</fullName>
    </submittedName>
</protein>
<accession>A0A9D9ICS1</accession>
<proteinExistence type="predicted"/>
<dbReference type="EMBL" id="JADIMF010000139">
    <property type="protein sequence ID" value="MBO8469765.1"/>
    <property type="molecule type" value="Genomic_DNA"/>
</dbReference>
<dbReference type="PANTHER" id="PTHR30231">
    <property type="entry name" value="DNA POLYMERASE III SUBUNIT EPSILON"/>
    <property type="match status" value="1"/>
</dbReference>
<dbReference type="Pfam" id="PF00929">
    <property type="entry name" value="RNase_T"/>
    <property type="match status" value="1"/>
</dbReference>
<name>A0A9D9ICS1_9SPIO</name>
<sequence length="189" mass="21240">MIYTAIDFETAASSSASACSVGLVRMDGEGEVLDTYYSLIQPKSKEFSPVCFSIHHLDPVDILSAPTIAEIWPDMKDFIGSSPLVAHNAPFDMKVLRESLASWGVECCHNEYFCTLSLSRRLWKGKRSYSLGNLTAEFGWEYDAHNALADAEMCGRLFSKLCGMNIYEDDTAAAFFKRVYRDRSYPKKL</sequence>
<dbReference type="InterPro" id="IPR013520">
    <property type="entry name" value="Ribonucl_H"/>
</dbReference>